<feature type="region of interest" description="Disordered" evidence="3">
    <location>
        <begin position="2418"/>
        <end position="2441"/>
    </location>
</feature>
<feature type="compositionally biased region" description="Basic and acidic residues" evidence="3">
    <location>
        <begin position="2383"/>
        <end position="2393"/>
    </location>
</feature>
<feature type="region of interest" description="Disordered" evidence="3">
    <location>
        <begin position="485"/>
        <end position="562"/>
    </location>
</feature>
<feature type="compositionally biased region" description="Polar residues" evidence="3">
    <location>
        <begin position="286"/>
        <end position="297"/>
    </location>
</feature>
<feature type="compositionally biased region" description="Basic and acidic residues" evidence="3">
    <location>
        <begin position="2307"/>
        <end position="2333"/>
    </location>
</feature>
<feature type="region of interest" description="Disordered" evidence="3">
    <location>
        <begin position="703"/>
        <end position="747"/>
    </location>
</feature>
<evidence type="ECO:0000313" key="6">
    <source>
        <dbReference type="EMBL" id="RUS78274.1"/>
    </source>
</evidence>
<evidence type="ECO:0000256" key="3">
    <source>
        <dbReference type="SAM" id="MobiDB-lite"/>
    </source>
</evidence>
<feature type="compositionally biased region" description="Polar residues" evidence="3">
    <location>
        <begin position="2517"/>
        <end position="2533"/>
    </location>
</feature>
<accession>A0A433T9Y9</accession>
<dbReference type="EMBL" id="RQTK01000521">
    <property type="protein sequence ID" value="RUS78274.1"/>
    <property type="molecule type" value="Genomic_DNA"/>
</dbReference>
<feature type="compositionally biased region" description="Basic and acidic residues" evidence="3">
    <location>
        <begin position="2096"/>
        <end position="2108"/>
    </location>
</feature>
<dbReference type="Gene3D" id="1.10.10.10">
    <property type="entry name" value="Winged helix-like DNA-binding domain superfamily/Winged helix DNA-binding domain"/>
    <property type="match status" value="1"/>
</dbReference>
<feature type="coiled-coil region" evidence="2">
    <location>
        <begin position="630"/>
        <end position="682"/>
    </location>
</feature>
<feature type="region of interest" description="Disordered" evidence="3">
    <location>
        <begin position="211"/>
        <end position="361"/>
    </location>
</feature>
<feature type="compositionally biased region" description="Polar residues" evidence="3">
    <location>
        <begin position="436"/>
        <end position="469"/>
    </location>
</feature>
<dbReference type="InterPro" id="IPR000591">
    <property type="entry name" value="DEP_dom"/>
</dbReference>
<feature type="compositionally biased region" description="Basic and acidic residues" evidence="3">
    <location>
        <begin position="527"/>
        <end position="538"/>
    </location>
</feature>
<feature type="compositionally biased region" description="Low complexity" evidence="3">
    <location>
        <begin position="2123"/>
        <end position="2136"/>
    </location>
</feature>
<feature type="region of interest" description="Disordered" evidence="3">
    <location>
        <begin position="2094"/>
        <end position="2406"/>
    </location>
</feature>
<evidence type="ECO:0000313" key="7">
    <source>
        <dbReference type="Proteomes" id="UP000271974"/>
    </source>
</evidence>
<feature type="compositionally biased region" description="Polar residues" evidence="3">
    <location>
        <begin position="1432"/>
        <end position="1442"/>
    </location>
</feature>
<feature type="domain" description="FH2" evidence="5">
    <location>
        <begin position="754"/>
        <end position="1165"/>
    </location>
</feature>
<feature type="coiled-coil region" evidence="2">
    <location>
        <begin position="1037"/>
        <end position="1071"/>
    </location>
</feature>
<organism evidence="6 7">
    <name type="scientific">Elysia chlorotica</name>
    <name type="common">Eastern emerald elysia</name>
    <name type="synonym">Sea slug</name>
    <dbReference type="NCBI Taxonomy" id="188477"/>
    <lineage>
        <taxon>Eukaryota</taxon>
        <taxon>Metazoa</taxon>
        <taxon>Spiralia</taxon>
        <taxon>Lophotrochozoa</taxon>
        <taxon>Mollusca</taxon>
        <taxon>Gastropoda</taxon>
        <taxon>Heterobranchia</taxon>
        <taxon>Euthyneura</taxon>
        <taxon>Panpulmonata</taxon>
        <taxon>Sacoglossa</taxon>
        <taxon>Placobranchoidea</taxon>
        <taxon>Plakobranchidae</taxon>
        <taxon>Elysia</taxon>
    </lineage>
</organism>
<feature type="compositionally biased region" description="Polar residues" evidence="3">
    <location>
        <begin position="223"/>
        <end position="234"/>
    </location>
</feature>
<feature type="region of interest" description="Disordered" evidence="3">
    <location>
        <begin position="1"/>
        <end position="38"/>
    </location>
</feature>
<feature type="compositionally biased region" description="Basic and acidic residues" evidence="3">
    <location>
        <begin position="298"/>
        <end position="307"/>
    </location>
</feature>
<keyword evidence="2" id="KW-0175">Coiled coil</keyword>
<feature type="compositionally biased region" description="Basic residues" evidence="3">
    <location>
        <begin position="1796"/>
        <end position="1808"/>
    </location>
</feature>
<feature type="compositionally biased region" description="Polar residues" evidence="3">
    <location>
        <begin position="119"/>
        <end position="132"/>
    </location>
</feature>
<feature type="region of interest" description="Disordered" evidence="3">
    <location>
        <begin position="106"/>
        <end position="143"/>
    </location>
</feature>
<dbReference type="PANTHER" id="PTHR45920:SF7">
    <property type="entry name" value="FORMIN-G"/>
    <property type="match status" value="1"/>
</dbReference>
<feature type="region of interest" description="Disordered" evidence="3">
    <location>
        <begin position="1912"/>
        <end position="1955"/>
    </location>
</feature>
<dbReference type="SUPFAM" id="SSF101447">
    <property type="entry name" value="Formin homology 2 domain (FH2 domain)"/>
    <property type="match status" value="1"/>
</dbReference>
<feature type="compositionally biased region" description="Basic residues" evidence="3">
    <location>
        <begin position="2286"/>
        <end position="2303"/>
    </location>
</feature>
<protein>
    <recommendedName>
        <fullName evidence="8">FH2 domain-containing protein</fullName>
    </recommendedName>
</protein>
<feature type="compositionally biased region" description="Polar residues" evidence="3">
    <location>
        <begin position="2025"/>
        <end position="2046"/>
    </location>
</feature>
<dbReference type="Pfam" id="PF02181">
    <property type="entry name" value="FH2"/>
    <property type="match status" value="1"/>
</dbReference>
<reference evidence="6 7" key="1">
    <citation type="submission" date="2019-01" db="EMBL/GenBank/DDBJ databases">
        <title>A draft genome assembly of the solar-powered sea slug Elysia chlorotica.</title>
        <authorList>
            <person name="Cai H."/>
            <person name="Li Q."/>
            <person name="Fang X."/>
            <person name="Li J."/>
            <person name="Curtis N.E."/>
            <person name="Altenburger A."/>
            <person name="Shibata T."/>
            <person name="Feng M."/>
            <person name="Maeda T."/>
            <person name="Schwartz J.A."/>
            <person name="Shigenobu S."/>
            <person name="Lundholm N."/>
            <person name="Nishiyama T."/>
            <person name="Yang H."/>
            <person name="Hasebe M."/>
            <person name="Li S."/>
            <person name="Pierce S.K."/>
            <person name="Wang J."/>
        </authorList>
    </citation>
    <scope>NUCLEOTIDE SEQUENCE [LARGE SCALE GENOMIC DNA]</scope>
    <source>
        <strain evidence="6">EC2010</strain>
        <tissue evidence="6">Whole organism of an adult</tissue>
    </source>
</reference>
<evidence type="ECO:0008006" key="8">
    <source>
        <dbReference type="Google" id="ProtNLM"/>
    </source>
</evidence>
<dbReference type="PRINTS" id="PR00828">
    <property type="entry name" value="FORMIN"/>
</dbReference>
<feature type="compositionally biased region" description="Low complexity" evidence="3">
    <location>
        <begin position="336"/>
        <end position="354"/>
    </location>
</feature>
<evidence type="ECO:0000259" key="5">
    <source>
        <dbReference type="PROSITE" id="PS51444"/>
    </source>
</evidence>
<feature type="compositionally biased region" description="Polar residues" evidence="3">
    <location>
        <begin position="2493"/>
        <end position="2507"/>
    </location>
</feature>
<dbReference type="GO" id="GO:0035556">
    <property type="term" value="P:intracellular signal transduction"/>
    <property type="evidence" value="ECO:0007669"/>
    <property type="project" value="InterPro"/>
</dbReference>
<feature type="region of interest" description="Disordered" evidence="3">
    <location>
        <begin position="1483"/>
        <end position="1580"/>
    </location>
</feature>
<evidence type="ECO:0000256" key="2">
    <source>
        <dbReference type="SAM" id="Coils"/>
    </source>
</evidence>
<feature type="compositionally biased region" description="Polar residues" evidence="3">
    <location>
        <begin position="2054"/>
        <end position="2063"/>
    </location>
</feature>
<comment type="caution">
    <text evidence="6">The sequence shown here is derived from an EMBL/GenBank/DDBJ whole genome shotgun (WGS) entry which is preliminary data.</text>
</comment>
<dbReference type="InterPro" id="IPR036388">
    <property type="entry name" value="WH-like_DNA-bd_sf"/>
</dbReference>
<feature type="region of interest" description="Disordered" evidence="3">
    <location>
        <begin position="1388"/>
        <end position="1460"/>
    </location>
</feature>
<feature type="compositionally biased region" description="Polar residues" evidence="3">
    <location>
        <begin position="2421"/>
        <end position="2432"/>
    </location>
</feature>
<evidence type="ECO:0000259" key="4">
    <source>
        <dbReference type="PROSITE" id="PS50186"/>
    </source>
</evidence>
<feature type="compositionally biased region" description="Basic and acidic residues" evidence="3">
    <location>
        <begin position="1688"/>
        <end position="1706"/>
    </location>
</feature>
<dbReference type="InterPro" id="IPR001265">
    <property type="entry name" value="Formin_Cappuccino_subfam"/>
</dbReference>
<feature type="compositionally biased region" description="Basic and acidic residues" evidence="3">
    <location>
        <begin position="1762"/>
        <end position="1774"/>
    </location>
</feature>
<dbReference type="GO" id="GO:0005737">
    <property type="term" value="C:cytoplasm"/>
    <property type="evidence" value="ECO:0007669"/>
    <property type="project" value="UniProtKB-ARBA"/>
</dbReference>
<feature type="compositionally biased region" description="Polar residues" evidence="3">
    <location>
        <begin position="1749"/>
        <end position="1760"/>
    </location>
</feature>
<feature type="region of interest" description="Disordered" evidence="3">
    <location>
        <begin position="1234"/>
        <end position="1308"/>
    </location>
</feature>
<dbReference type="Gene3D" id="1.20.58.2220">
    <property type="entry name" value="Formin, FH2 domain"/>
    <property type="match status" value="1"/>
</dbReference>
<feature type="compositionally biased region" description="Polar residues" evidence="3">
    <location>
        <begin position="1514"/>
        <end position="1534"/>
    </location>
</feature>
<feature type="region of interest" description="Disordered" evidence="3">
    <location>
        <begin position="423"/>
        <end position="469"/>
    </location>
</feature>
<feature type="domain" description="DEP" evidence="4">
    <location>
        <begin position="17"/>
        <end position="98"/>
    </location>
</feature>
<dbReference type="GO" id="GO:0008017">
    <property type="term" value="F:microtubule binding"/>
    <property type="evidence" value="ECO:0007669"/>
    <property type="project" value="InterPro"/>
</dbReference>
<feature type="compositionally biased region" description="Low complexity" evidence="3">
    <location>
        <begin position="2483"/>
        <end position="2492"/>
    </location>
</feature>
<dbReference type="InterPro" id="IPR036390">
    <property type="entry name" value="WH_DNA-bd_sf"/>
</dbReference>
<keyword evidence="7" id="KW-1185">Reference proteome</keyword>
<feature type="compositionally biased region" description="Low complexity" evidence="3">
    <location>
        <begin position="2534"/>
        <end position="2549"/>
    </location>
</feature>
<feature type="compositionally biased region" description="Low complexity" evidence="3">
    <location>
        <begin position="2353"/>
        <end position="2372"/>
    </location>
</feature>
<feature type="compositionally biased region" description="Polar residues" evidence="3">
    <location>
        <begin position="2394"/>
        <end position="2404"/>
    </location>
</feature>
<feature type="region of interest" description="Disordered" evidence="3">
    <location>
        <begin position="2446"/>
        <end position="2465"/>
    </location>
</feature>
<dbReference type="STRING" id="188477.A0A433T9Y9"/>
<feature type="region of interest" description="Disordered" evidence="3">
    <location>
        <begin position="2471"/>
        <end position="2561"/>
    </location>
</feature>
<feature type="compositionally biased region" description="Basic and acidic residues" evidence="3">
    <location>
        <begin position="133"/>
        <end position="143"/>
    </location>
</feature>
<feature type="compositionally biased region" description="Polar residues" evidence="3">
    <location>
        <begin position="1617"/>
        <end position="1628"/>
    </location>
</feature>
<evidence type="ECO:0000256" key="1">
    <source>
        <dbReference type="ARBA" id="ARBA00005271"/>
    </source>
</evidence>
<dbReference type="PANTHER" id="PTHR45920">
    <property type="entry name" value="FORMIN HOMOLOGY 2 DOMAIN CONTAINING, ISOFORM I"/>
    <property type="match status" value="1"/>
</dbReference>
<feature type="compositionally biased region" description="Low complexity" evidence="3">
    <location>
        <begin position="1564"/>
        <end position="1578"/>
    </location>
</feature>
<name>A0A433T9Y9_ELYCH</name>
<sequence length="2657" mass="296214">MERRQPLMLTSRSEPRPRVPLTSPDFQMDKKKGSPSRKRNIFKGSVLVSLLVESHPEKFPTRVAASRLARSLYKDGHIRSIFGASEFEDSAHLYVWNDNDDLQRRTDGGHLGRTMPAPVTSSISTPALPSSRSEAKAFDQKQGDPDLDWQLIQDIKSKVLNRSETYNIVTSYNTFFQELERDFGVDHNKVQALGGGRVGRSDSTPYTSTLELKKQSSAHKSVDTPTTVPGQAQKDSIPKTVGEAAKRDIKSAQPSQKTYNRKKWEVSNSREPVISSPVAQKHLSSKHNIIVSTGSTVKDSRASKVESSKAIAHPLKESNSVSNSALPEPQHTGDHFLSPSKASSFSPSSALVKSHQNHKYQKYHHHEFQNLTNINPAISQSATAKASFQAHKRSEPRDYRKFEAMDSNVTANIFNQKTYAKNFDSASPESHKQHHSQPSTLESGIGSSHPDSTANSSSVPPNHQSFSLGTAETSDYHHHQYNQTQPYGHQRYTKDSNVSPQEYQHHGHHQSHSLSPPEIPKYPDAMSPRRDREEHYAFNKDASPSRSKRHDPSSGGKSIGHKNIGIIEGAKGFEDPDVADPIASSTRFHKDIGGNDMQDTNLVSGSGEVVGGIENARRWASEAGVVIDSNNSYSDNEKQLLEEMRRMKQEHQSVLRTYEGRVNKLMAKMHELRNIAEMLENSSSKPLPGKLLDILEDKDMSESRLPPAVSDSGAVLSTPAIMGAPGNVDSQNSQGSVPPPLPPRPSRGTRVYPNKPIIHTSAQMQPLLWTRIILDDDGVETPVSTVWHGMKEPLLDTEELERLFSGGPDQSSDVNLYEDICLRRGRAKTQLVSIYESERSQRIMSELKALPCTLPDVIQAFVTLNSNDLHTDSFAELLELLTSARELDKILHHVKRKGAGQLDAPEYLVYELSKVDHFRERLEFLRFKNKLQINLFEIDQQLKELNTACEEIMTNLSLKNVLETVLAVGNHMNAGTDQGQADGFRVEVLNSLKDIQDTLKRGNLLELILRVYCLKYESDVDVSCPTRFQLPEPSNMRHAAQVSFEDIQRALKELKEELSYVREKLEALSVKEGNTVTIALRVTSENFMTSAMEVLVEEQKLLETTRIRFWKTASYFSQDGQKSSPREFFQVWASFLHDCKYYWKLAHRNLARDKFNADLATTSQLSSSSLPGFNSLKSTMMRHVASFSQDEEMRENRARQLEHINSWIESVGRYTLEMGPEDHEENFLNETDFRHQQQSYPHHLQQHEQHNNHPHHLPQNKDFAGDAFDSPENADDRDCLTPVNLPDINPLDDRQVKGGDSQWHADQGNFEDDLYPYYKNQPRMVRSSKTSSKWEIQQPKGQHQQPGFSQAHKIHQISVETGFNLNQMQTSPKPIKAIPPNVIKPQPITQASPTVSSPSPTSPHHHTIHLAKPMPRVDTNNNTHSHNDAKKNNSNTQTSVYGSTKRANHTGHLNYNGNFERDNYTEGSNFGFEPLYESLSRHAFNQPASPPSDGSETPPPYTESESDQVRGMPQTESQDYNDNSNTLSPGSTEPENSHKKNGNFFKSLIKRDSKQRTPASPGDQQHQNSNQQSGNQHSALRSVSAPFNKLRNTVVQKLSGSSNSKKSNGDNEKSPSAYVTNGSSSGNNKDVRENPDGLEESPPKPPRGFLIDQNHESQAEVKIVNNGINPFHDDVVNYQNYFYPGQPRRADVAPDKQNHKESEFEKYQSSGRPATVMLVGSGHRDGHDSLPSTVSSRHSGKDQGLSMYKESNSHGFSNPHSKSKERARRPDHSRERHTKPSHPYGSPDNYQNRTERHAHRSGPKRRSGRDRAPIALGSNVSISDMYGKALEAATQFSEDEEAGGIRNSENGREDHMCEVQPNTHYQQEEHALVGKRDVETSNSISMTAESKWVKATAVPVYKAKLIPNYENQSKYDPKLEGGIRGHAGPVTSPASGSHAGHAPQGSSSSDMYRQELQKKSGQYVAGIIYQDPSNCSSLKSRNENNSAIISSPASSVYPGAPTSYTVLPPKFSSNHYHASPLVFSQHPTNSSELHQSSNQGKSFSENKTNDRTQRATSPSASYHHNQYQASAGDGANTDSNHLKTVAASMFTVSPDGRLELGPSRDAHSAEGGLCASQKEQQGNRRVVARRSSSANNILDRAQSVSKTPSDGQGKRRYHVDDNVYNARHNQGSHDANNEISLQGHVSRRDDAKKKVTPTSSRQPAAPQSVMNLVDRFEQTPPPKLPPTSNFLQAPFMEDDKPPSMTSTPLARRKNIREEGTMVSPPVSSGRSDDASTHSHSTGSKRSYSRHHGEHHNQQSRHFVKSSDNTDKTKSHKYDKNEDHHSHKRYDGGHKSNTKRSGSYPEVSHHHFQESPNSLPSSQQQNQQEPGSSAHQNRRHHQNQRPDKTSHDGTQKSAQTQQSESILVHGNVLRDSGKEIRASSQIASSTQYHGWSGHGRRDERLTYSSQSHRHGHFNSPPISASHIAGTVYHSPFLPKPEPQYPGQQKHQQQSKASEISGSKNSQNNDSRHHHSSDRNIQLRNPHQMSQSPSSNNINKTNINNNININNVGGKSNSHSVHRRPSPQILYISPVAGQQAPSNNSNGDDNIATPMAINNKENAVSTIQPESSGNDVYTAELRRAIKSSNSAFDRPLKSGPLYGRQPGAMAVVKPTVMHP</sequence>
<feature type="region of interest" description="Disordered" evidence="3">
    <location>
        <begin position="1597"/>
        <end position="1651"/>
    </location>
</feature>
<dbReference type="GO" id="GO:0045010">
    <property type="term" value="P:actin nucleation"/>
    <property type="evidence" value="ECO:0007669"/>
    <property type="project" value="InterPro"/>
</dbReference>
<feature type="compositionally biased region" description="Basic and acidic residues" evidence="3">
    <location>
        <begin position="1913"/>
        <end position="1923"/>
    </location>
</feature>
<feature type="compositionally biased region" description="Polar residues" evidence="3">
    <location>
        <begin position="2167"/>
        <end position="2180"/>
    </location>
</feature>
<dbReference type="Proteomes" id="UP000271974">
    <property type="component" value="Unassembled WGS sequence"/>
</dbReference>
<dbReference type="InterPro" id="IPR042201">
    <property type="entry name" value="FH2_Formin_sf"/>
</dbReference>
<gene>
    <name evidence="6" type="ORF">EGW08_013965</name>
</gene>
<dbReference type="SUPFAM" id="SSF46785">
    <property type="entry name" value="Winged helix' DNA-binding domain"/>
    <property type="match status" value="1"/>
</dbReference>
<dbReference type="PROSITE" id="PS51444">
    <property type="entry name" value="FH2"/>
    <property type="match status" value="1"/>
</dbReference>
<comment type="similarity">
    <text evidence="1">Belongs to the formin homology family. Cappuccino subfamily.</text>
</comment>
<dbReference type="OrthoDB" id="427644at2759"/>
<dbReference type="GO" id="GO:0051015">
    <property type="term" value="F:actin filament binding"/>
    <property type="evidence" value="ECO:0007669"/>
    <property type="project" value="TreeGrafter"/>
</dbReference>
<dbReference type="SMART" id="SM00498">
    <property type="entry name" value="FH2"/>
    <property type="match status" value="1"/>
</dbReference>
<proteinExistence type="inferred from homology"/>
<dbReference type="InterPro" id="IPR015425">
    <property type="entry name" value="FH2_Formin"/>
</dbReference>
<dbReference type="GO" id="GO:0005884">
    <property type="term" value="C:actin filament"/>
    <property type="evidence" value="ECO:0007669"/>
    <property type="project" value="InterPro"/>
</dbReference>
<dbReference type="PROSITE" id="PS50186">
    <property type="entry name" value="DEP"/>
    <property type="match status" value="1"/>
</dbReference>
<feature type="region of interest" description="Disordered" evidence="3">
    <location>
        <begin position="1686"/>
        <end position="1816"/>
    </location>
</feature>
<dbReference type="GO" id="GO:0030866">
    <property type="term" value="P:cortical actin cytoskeleton organization"/>
    <property type="evidence" value="ECO:0007669"/>
    <property type="project" value="TreeGrafter"/>
</dbReference>
<feature type="region of interest" description="Disordered" evidence="3">
    <location>
        <begin position="2022"/>
        <end position="2063"/>
    </location>
</feature>